<dbReference type="EMBL" id="CDMY01000448">
    <property type="protein sequence ID" value="CEM13897.1"/>
    <property type="molecule type" value="Genomic_DNA"/>
</dbReference>
<name>A0A0G4FJH2_VITBC</name>
<feature type="compositionally biased region" description="Basic and acidic residues" evidence="1">
    <location>
        <begin position="699"/>
        <end position="716"/>
    </location>
</feature>
<keyword evidence="4" id="KW-1185">Reference proteome</keyword>
<proteinExistence type="predicted"/>
<feature type="transmembrane region" description="Helical" evidence="2">
    <location>
        <begin position="356"/>
        <end position="380"/>
    </location>
</feature>
<evidence type="ECO:0000313" key="4">
    <source>
        <dbReference type="Proteomes" id="UP000041254"/>
    </source>
</evidence>
<feature type="region of interest" description="Disordered" evidence="1">
    <location>
        <begin position="1"/>
        <end position="56"/>
    </location>
</feature>
<sequence length="727" mass="81118">MASSQGQSQSSSRKRTSFRLPLLNISGRSGRGLEQGPADVDEEKGQLPTGAAALPKDQPAAWPTWGFAYQGQEAATRVYRPMGEEEKEMSQTEGEGPKRKVPTISMRVILSDLGLSHLYRHFAQAGLQSIPKYKRIDDLEANTILELVGSCMPKGVTFTPDERCKIWKALRQQWYTAPEFQRVWTDPQTLPKISVPQKKGLVPLERSKAKRLKTDVSQLTTKGVRVRPTAETLRTGISEAEGQPEVIEVTPPPSFGYGPDTSLHYVHPDAELASEAGTEVGDTPLWEFDVLQRKPQEYFEMKDLQRCLNELMMVDPGELQREDPKENVLLARIRDLQTRMSAAILREKIRSRKRDWAVRFLIVLRTILSGLGFTMLAVAFLANRDVVPSLFFYFLCSSRHLWSATILIAGSVMLHGIKHYRRQNLRVARLKIVMRACRKLHQRILSFRLETEEQRIHEVDETIEALGQHFKDIAADASLFGITDTIQRAKSGKISRKPTAQQDGLAWQDTALEPIPETFGDLWRPPGERPQRKRGPATYQRKKKERSDYGRYVKDALVSDSQALPPIYPSRGRRQPYHRQGRARGRTAQVVPTSLVGSLGMPPEEEADTVDAATLGPGRPAQAQGIPEGDFLSSGLTSVGGSTISWSPGGTGAVGAAGGAGRSRRRPANFDDTGRYEHQRRAWVPPPPRVSKDVSIAGRPRDDARLMDEGDGLREGDDWDDLLDASS</sequence>
<feature type="compositionally biased region" description="Basic and acidic residues" evidence="1">
    <location>
        <begin position="668"/>
        <end position="680"/>
    </location>
</feature>
<accession>A0A0G4FJH2</accession>
<protein>
    <submittedName>
        <fullName evidence="3">Uncharacterized protein</fullName>
    </submittedName>
</protein>
<organism evidence="3 4">
    <name type="scientific">Vitrella brassicaformis (strain CCMP3155)</name>
    <dbReference type="NCBI Taxonomy" id="1169540"/>
    <lineage>
        <taxon>Eukaryota</taxon>
        <taxon>Sar</taxon>
        <taxon>Alveolata</taxon>
        <taxon>Colpodellida</taxon>
        <taxon>Vitrellaceae</taxon>
        <taxon>Vitrella</taxon>
    </lineage>
</organism>
<feature type="compositionally biased region" description="Acidic residues" evidence="1">
    <location>
        <begin position="717"/>
        <end position="727"/>
    </location>
</feature>
<feature type="region of interest" description="Disordered" evidence="1">
    <location>
        <begin position="517"/>
        <end position="727"/>
    </location>
</feature>
<keyword evidence="2" id="KW-0472">Membrane</keyword>
<evidence type="ECO:0000313" key="3">
    <source>
        <dbReference type="EMBL" id="CEM13897.1"/>
    </source>
</evidence>
<reference evidence="3 4" key="1">
    <citation type="submission" date="2014-11" db="EMBL/GenBank/DDBJ databases">
        <authorList>
            <person name="Zhu J."/>
            <person name="Qi W."/>
            <person name="Song R."/>
        </authorList>
    </citation>
    <scope>NUCLEOTIDE SEQUENCE [LARGE SCALE GENOMIC DNA]</scope>
</reference>
<feature type="compositionally biased region" description="Basic residues" evidence="1">
    <location>
        <begin position="531"/>
        <end position="544"/>
    </location>
</feature>
<evidence type="ECO:0000256" key="1">
    <source>
        <dbReference type="SAM" id="MobiDB-lite"/>
    </source>
</evidence>
<dbReference type="OrthoDB" id="427264at2759"/>
<dbReference type="VEuPathDB" id="CryptoDB:Vbra_548"/>
<feature type="transmembrane region" description="Helical" evidence="2">
    <location>
        <begin position="400"/>
        <end position="417"/>
    </location>
</feature>
<gene>
    <name evidence="3" type="ORF">Vbra_548</name>
</gene>
<feature type="compositionally biased region" description="Low complexity" evidence="1">
    <location>
        <begin position="632"/>
        <end position="645"/>
    </location>
</feature>
<evidence type="ECO:0000256" key="2">
    <source>
        <dbReference type="SAM" id="Phobius"/>
    </source>
</evidence>
<feature type="compositionally biased region" description="Low complexity" evidence="1">
    <location>
        <begin position="1"/>
        <end position="11"/>
    </location>
</feature>
<keyword evidence="2" id="KW-1133">Transmembrane helix</keyword>
<feature type="compositionally biased region" description="Basic residues" evidence="1">
    <location>
        <begin position="571"/>
        <end position="585"/>
    </location>
</feature>
<feature type="compositionally biased region" description="Basic and acidic residues" evidence="1">
    <location>
        <begin position="545"/>
        <end position="554"/>
    </location>
</feature>
<feature type="compositionally biased region" description="Gly residues" evidence="1">
    <location>
        <begin position="649"/>
        <end position="661"/>
    </location>
</feature>
<dbReference type="Proteomes" id="UP000041254">
    <property type="component" value="Unassembled WGS sequence"/>
</dbReference>
<dbReference type="InParanoid" id="A0A0G4FJH2"/>
<keyword evidence="2" id="KW-0812">Transmembrane</keyword>
<dbReference type="AlphaFoldDB" id="A0A0G4FJH2"/>